<dbReference type="EMBL" id="RJUJ01000012">
    <property type="protein sequence ID" value="ROH78240.1"/>
    <property type="molecule type" value="Genomic_DNA"/>
</dbReference>
<dbReference type="SUPFAM" id="SSF53474">
    <property type="entry name" value="alpha/beta-Hydrolases"/>
    <property type="match status" value="1"/>
</dbReference>
<dbReference type="OrthoDB" id="5817163at2"/>
<dbReference type="Proteomes" id="UP000250186">
    <property type="component" value="Unassembled WGS sequence"/>
</dbReference>
<dbReference type="InterPro" id="IPR045851">
    <property type="entry name" value="AMP-bd_C_sf"/>
</dbReference>
<dbReference type="InterPro" id="IPR010071">
    <property type="entry name" value="AA_adenyl_dom"/>
</dbReference>
<evidence type="ECO:0000256" key="2">
    <source>
        <dbReference type="ARBA" id="ARBA00022450"/>
    </source>
</evidence>
<evidence type="ECO:0000313" key="6">
    <source>
        <dbReference type="EMBL" id="ROH78240.1"/>
    </source>
</evidence>
<dbReference type="InterPro" id="IPR001031">
    <property type="entry name" value="Thioesterase"/>
</dbReference>
<dbReference type="PROSITE" id="PS00012">
    <property type="entry name" value="PHOSPHOPANTETHEINE"/>
    <property type="match status" value="1"/>
</dbReference>
<comment type="caution">
    <text evidence="6">The sequence shown here is derived from an EMBL/GenBank/DDBJ whole genome shotgun (WGS) entry which is preliminary data.</text>
</comment>
<dbReference type="PANTHER" id="PTHR45527">
    <property type="entry name" value="NONRIBOSOMAL PEPTIDE SYNTHETASE"/>
    <property type="match status" value="1"/>
</dbReference>
<dbReference type="GO" id="GO:0031177">
    <property type="term" value="F:phosphopantetheine binding"/>
    <property type="evidence" value="ECO:0007669"/>
    <property type="project" value="InterPro"/>
</dbReference>
<dbReference type="InterPro" id="IPR020806">
    <property type="entry name" value="PKS_PP-bd"/>
</dbReference>
<dbReference type="InterPro" id="IPR006162">
    <property type="entry name" value="Ppantetheine_attach_site"/>
</dbReference>
<dbReference type="GO" id="GO:0044550">
    <property type="term" value="P:secondary metabolite biosynthetic process"/>
    <property type="evidence" value="ECO:0007669"/>
    <property type="project" value="UniProtKB-ARBA"/>
</dbReference>
<dbReference type="SMART" id="SM00823">
    <property type="entry name" value="PKS_PP"/>
    <property type="match status" value="1"/>
</dbReference>
<evidence type="ECO:0000313" key="7">
    <source>
        <dbReference type="Proteomes" id="UP000250186"/>
    </source>
</evidence>
<dbReference type="InterPro" id="IPR000873">
    <property type="entry name" value="AMP-dep_synth/lig_dom"/>
</dbReference>
<dbReference type="FunFam" id="2.30.38.10:FF:000001">
    <property type="entry name" value="Non-ribosomal peptide synthetase PvdI"/>
    <property type="match status" value="1"/>
</dbReference>
<protein>
    <submittedName>
        <fullName evidence="6">Non-ribosomal peptide synthetase</fullName>
    </submittedName>
</protein>
<dbReference type="InterPro" id="IPR001242">
    <property type="entry name" value="Condensation_dom"/>
</dbReference>
<keyword evidence="7" id="KW-1185">Reference proteome</keyword>
<comment type="cofactor">
    <cofactor evidence="1">
        <name>pantetheine 4'-phosphate</name>
        <dbReference type="ChEBI" id="CHEBI:47942"/>
    </cofactor>
</comment>
<dbReference type="Gene3D" id="3.30.559.10">
    <property type="entry name" value="Chloramphenicol acetyltransferase-like domain"/>
    <property type="match status" value="1"/>
</dbReference>
<feature type="domain" description="Carrier" evidence="4">
    <location>
        <begin position="1063"/>
        <end position="1139"/>
    </location>
</feature>
<dbReference type="Proteomes" id="UP000274511">
    <property type="component" value="Unassembled WGS sequence"/>
</dbReference>
<sequence length="1409" mass="154667">MTLINQNSPIDTPSISFSDLLAALGKNKVALRREGDNIKLRADKAALDPALLASLREHKSLLLAWIGESSQTWKYPESALVNLSESQRAHIVQRVEGGDDNVQDIYPLTPLQEGIFFHHLASEEGADPYILPWLMAFTSRAELDRFTAAMQKVIDRHDMLRSSMAWEGLPAPVQVVWRQAALTVEDIVLTAEDGDAQEWLLSHFIRRPYRLDLNRAPLMRAFAIDDRQNDRWLFMLLCHHLMIDHTTLDFIVEEVQACLQGESDRLPTPLPFKQFVVQSRLAASDPSHKAFFRQMLSGVDEPTAPYGFIDVQGDGSLLTYATRILSATLCRRLRASAKALAVSPASLFHVAWAIVMARLSERDDVVFGTVLFGRMQAGEGAGRVLGPCVNTLPLRINLGARSVIDAIKETHILLSELLSHEHASLALAQACSQVPVSLPLFSAGFNYRYSQRQQALAASQQADWANMDGIFNEERGNYPLHVEVDDFGDSFSITTHVQRPMDPKRVARYLEMALIGLESALEKEPTARVNQIDILPDEERHELLVTWNETSTPFPDRTCIHTLFEEQAARTPQAPALIFGQQTIAYADLNAQANGLAHYLCAKGVGVGTYVAISLPRSPEMVVAILAVLKAGAAYIPLDTSYPVERLHFMLSDSAAAMLITDHRGRVALGELPASLPVIELDGEHRPWLESEKTNPDANALGLTPEAMAYVIYTSGSTGTPKGVPVPHRGLCNLITAEVEAFAVTPHSRVLQFASFCFDASVSELFIAFVSGAALYLPPAGPLVGTELTDTLIRHRITHVTLPPAVLSALPEGTELPDVQTLVVVGEEVSEALVRQWGPGRRFINGYGPTEATIGAAMYVCDPQREGKPPIGRPFANVRLYILDEQGRPAPVGVSGHLHVAGEGVTPGYLNRPELTVERFIPDPFSDEPGARLYKTGDLGRWLPDGVIEFLGRSDRQVKIRGFRIELGEIEACIRFYPGVQDVVVLAREDVPGDRRLVGYYTAVQAVAEDQLHTFLTQRLPDYMVPSAYVRLDSLPLTPNAKVDRAALPAPEQAGVVKEGFEPPSGAVETLLAGVWATVLSRPQENIGRDDNFFELGGHSLRLVEVASQLQALGLKMSVSTLLTQATIRQLAASIAHDNTPAWANGAIPFRVKNGTIPLFFVHEVWGELLYVPEILAHIDSDFSVYGLSGQHDRTVAVDSLQSHAANLIHVMQSVQPHGPYRLAGWSFGGVVAYEMACQLVEMGVEVEFIGLLDSANPLTQGITLPDDGEDRTRLWWALHPLLEPAAAQRISALTETATFDELVKAFQTEAVLPARMSAEQALGYLDHYEGYIRALANWRPKALAVPLHLFRVRDDKPPLLGWDNVNAPSSIQVIPVAGTHMSMVSRPHVSTLGNALTLALQAIEQGPR</sequence>
<accession>A0A3N0UCE1</accession>
<dbReference type="Pfam" id="PF13193">
    <property type="entry name" value="AMP-binding_C"/>
    <property type="match status" value="1"/>
</dbReference>
<dbReference type="Pfam" id="PF00550">
    <property type="entry name" value="PP-binding"/>
    <property type="match status" value="1"/>
</dbReference>
<dbReference type="InterPro" id="IPR044894">
    <property type="entry name" value="TubC_N_sf"/>
</dbReference>
<dbReference type="InterPro" id="IPR036736">
    <property type="entry name" value="ACP-like_sf"/>
</dbReference>
<dbReference type="EMBL" id="LUSW01000007">
    <property type="protein sequence ID" value="RAT36431.1"/>
    <property type="molecule type" value="Genomic_DNA"/>
</dbReference>
<dbReference type="NCBIfam" id="TIGR01733">
    <property type="entry name" value="AA-adenyl-dom"/>
    <property type="match status" value="1"/>
</dbReference>
<dbReference type="GO" id="GO:0043041">
    <property type="term" value="P:amino acid activation for nonribosomal peptide biosynthetic process"/>
    <property type="evidence" value="ECO:0007669"/>
    <property type="project" value="TreeGrafter"/>
</dbReference>
<dbReference type="GO" id="GO:0005737">
    <property type="term" value="C:cytoplasm"/>
    <property type="evidence" value="ECO:0007669"/>
    <property type="project" value="TreeGrafter"/>
</dbReference>
<dbReference type="InterPro" id="IPR023213">
    <property type="entry name" value="CAT-like_dom_sf"/>
</dbReference>
<dbReference type="FunFam" id="3.40.50.12780:FF:000012">
    <property type="entry name" value="Non-ribosomal peptide synthetase"/>
    <property type="match status" value="1"/>
</dbReference>
<dbReference type="InterPro" id="IPR029058">
    <property type="entry name" value="AB_hydrolase_fold"/>
</dbReference>
<evidence type="ECO:0000256" key="1">
    <source>
        <dbReference type="ARBA" id="ARBA00001957"/>
    </source>
</evidence>
<dbReference type="GO" id="GO:0003824">
    <property type="term" value="F:catalytic activity"/>
    <property type="evidence" value="ECO:0007669"/>
    <property type="project" value="InterPro"/>
</dbReference>
<dbReference type="InterPro" id="IPR025110">
    <property type="entry name" value="AMP-bd_C"/>
</dbReference>
<dbReference type="Gene3D" id="3.40.50.1820">
    <property type="entry name" value="alpha/beta hydrolase"/>
    <property type="match status" value="1"/>
</dbReference>
<dbReference type="Gene3D" id="3.30.559.30">
    <property type="entry name" value="Nonribosomal peptide synthetase, condensation domain"/>
    <property type="match status" value="1"/>
</dbReference>
<dbReference type="Gene3D" id="1.10.1200.10">
    <property type="entry name" value="ACP-like"/>
    <property type="match status" value="1"/>
</dbReference>
<keyword evidence="3" id="KW-0597">Phosphoprotein</keyword>
<keyword evidence="2" id="KW-0596">Phosphopantetheine</keyword>
<proteinExistence type="predicted"/>
<dbReference type="Gene3D" id="3.30.300.30">
    <property type="match status" value="1"/>
</dbReference>
<dbReference type="SUPFAM" id="SSF56801">
    <property type="entry name" value="Acetyl-CoA synthetase-like"/>
    <property type="match status" value="1"/>
</dbReference>
<dbReference type="FunFam" id="3.40.50.980:FF:000001">
    <property type="entry name" value="Non-ribosomal peptide synthetase"/>
    <property type="match status" value="1"/>
</dbReference>
<dbReference type="Gene3D" id="2.30.38.10">
    <property type="entry name" value="Luciferase, Domain 3"/>
    <property type="match status" value="1"/>
</dbReference>
<dbReference type="GeneID" id="61121160"/>
<organism evidence="6 8">
    <name type="scientific">Lonsdalea populi</name>
    <dbReference type="NCBI Taxonomy" id="1172565"/>
    <lineage>
        <taxon>Bacteria</taxon>
        <taxon>Pseudomonadati</taxon>
        <taxon>Pseudomonadota</taxon>
        <taxon>Gammaproteobacteria</taxon>
        <taxon>Enterobacterales</taxon>
        <taxon>Pectobacteriaceae</taxon>
        <taxon>Lonsdalea</taxon>
    </lineage>
</organism>
<dbReference type="PROSITE" id="PS50075">
    <property type="entry name" value="CARRIER"/>
    <property type="match status" value="1"/>
</dbReference>
<dbReference type="Pfam" id="PF00501">
    <property type="entry name" value="AMP-binding"/>
    <property type="match status" value="1"/>
</dbReference>
<name>A0A3N0UCE1_9GAMM</name>
<dbReference type="SUPFAM" id="SSF47336">
    <property type="entry name" value="ACP-like"/>
    <property type="match status" value="1"/>
</dbReference>
<dbReference type="InterPro" id="IPR020845">
    <property type="entry name" value="AMP-binding_CS"/>
</dbReference>
<dbReference type="STRING" id="1172565.AU508_11290"/>
<evidence type="ECO:0000256" key="3">
    <source>
        <dbReference type="ARBA" id="ARBA00022553"/>
    </source>
</evidence>
<dbReference type="Pfam" id="PF00668">
    <property type="entry name" value="Condensation"/>
    <property type="match status" value="1"/>
</dbReference>
<dbReference type="CDD" id="cd19544">
    <property type="entry name" value="E-C_NRPS"/>
    <property type="match status" value="1"/>
</dbReference>
<dbReference type="Pfam" id="PF00975">
    <property type="entry name" value="Thioesterase"/>
    <property type="match status" value="1"/>
</dbReference>
<reference evidence="6 8" key="2">
    <citation type="submission" date="2018-10" db="EMBL/GenBank/DDBJ databases">
        <title>New species genome.</title>
        <authorList>
            <person name="Li Y."/>
        </authorList>
    </citation>
    <scope>NUCLEOTIDE SEQUENCE [LARGE SCALE GENOMIC DNA]</scope>
    <source>
        <strain evidence="6 8">L6_4B</strain>
    </source>
</reference>
<dbReference type="PROSITE" id="PS00455">
    <property type="entry name" value="AMP_BINDING"/>
    <property type="match status" value="1"/>
</dbReference>
<gene>
    <name evidence="5" type="ORF">AU492_04650</name>
    <name evidence="6" type="ORF">EC392_12230</name>
</gene>
<evidence type="ECO:0000313" key="5">
    <source>
        <dbReference type="EMBL" id="RAT36431.1"/>
    </source>
</evidence>
<dbReference type="CDD" id="cd17652">
    <property type="entry name" value="A_NRPS_CmdD_like"/>
    <property type="match status" value="1"/>
</dbReference>
<reference evidence="5 7" key="1">
    <citation type="submission" date="2016-02" db="EMBL/GenBank/DDBJ databases">
        <title>Species-wide whole genome sequencing reveals diversity, host range in Lonsdalea quercina.</title>
        <authorList>
            <person name="Li Y."/>
        </authorList>
    </citation>
    <scope>NUCLEOTIDE SEQUENCE [LARGE SCALE GENOMIC DNA]</scope>
    <source>
        <strain evidence="5 7">CFCC 12721</strain>
    </source>
</reference>
<dbReference type="PANTHER" id="PTHR45527:SF1">
    <property type="entry name" value="FATTY ACID SYNTHASE"/>
    <property type="match status" value="1"/>
</dbReference>
<dbReference type="RefSeq" id="WP_085688566.1">
    <property type="nucleotide sequence ID" value="NZ_CP065534.1"/>
</dbReference>
<evidence type="ECO:0000259" key="4">
    <source>
        <dbReference type="PROSITE" id="PS50075"/>
    </source>
</evidence>
<dbReference type="Gene3D" id="3.40.50.980">
    <property type="match status" value="2"/>
</dbReference>
<dbReference type="SUPFAM" id="SSF52777">
    <property type="entry name" value="CoA-dependent acyltransferases"/>
    <property type="match status" value="2"/>
</dbReference>
<dbReference type="FunFam" id="3.30.300.30:FF:000010">
    <property type="entry name" value="Enterobactin synthetase component F"/>
    <property type="match status" value="1"/>
</dbReference>
<dbReference type="Gene3D" id="1.10.10.1830">
    <property type="entry name" value="Non-ribosomal peptide synthase, adenylation domain"/>
    <property type="match status" value="1"/>
</dbReference>
<dbReference type="InterPro" id="IPR009081">
    <property type="entry name" value="PP-bd_ACP"/>
</dbReference>
<evidence type="ECO:0000313" key="8">
    <source>
        <dbReference type="Proteomes" id="UP000274511"/>
    </source>
</evidence>